<proteinExistence type="inferred from homology"/>
<accession>A0ABQ8K0T1</accession>
<dbReference type="InterPro" id="IPR004838">
    <property type="entry name" value="NHTrfase_class1_PyrdxlP-BS"/>
</dbReference>
<dbReference type="Proteomes" id="UP000814176">
    <property type="component" value="Unassembled WGS sequence"/>
</dbReference>
<dbReference type="InterPro" id="IPR015424">
    <property type="entry name" value="PyrdxlP-dep_Trfase"/>
</dbReference>
<dbReference type="Gene3D" id="3.90.1150.10">
    <property type="entry name" value="Aspartate Aminotransferase, domain 1"/>
    <property type="match status" value="1"/>
</dbReference>
<evidence type="ECO:0000256" key="2">
    <source>
        <dbReference type="ARBA" id="ARBA00022898"/>
    </source>
</evidence>
<reference evidence="4 5" key="1">
    <citation type="journal article" date="2021" name="Environ. Microbiol.">
        <title>Gene family expansions and transcriptome signatures uncover fungal adaptations to wood decay.</title>
        <authorList>
            <person name="Hage H."/>
            <person name="Miyauchi S."/>
            <person name="Viragh M."/>
            <person name="Drula E."/>
            <person name="Min B."/>
            <person name="Chaduli D."/>
            <person name="Navarro D."/>
            <person name="Favel A."/>
            <person name="Norest M."/>
            <person name="Lesage-Meessen L."/>
            <person name="Balint B."/>
            <person name="Merenyi Z."/>
            <person name="de Eugenio L."/>
            <person name="Morin E."/>
            <person name="Martinez A.T."/>
            <person name="Baldrian P."/>
            <person name="Stursova M."/>
            <person name="Martinez M.J."/>
            <person name="Novotny C."/>
            <person name="Magnuson J.K."/>
            <person name="Spatafora J.W."/>
            <person name="Maurice S."/>
            <person name="Pangilinan J."/>
            <person name="Andreopoulos W."/>
            <person name="LaButti K."/>
            <person name="Hundley H."/>
            <person name="Na H."/>
            <person name="Kuo A."/>
            <person name="Barry K."/>
            <person name="Lipzen A."/>
            <person name="Henrissat B."/>
            <person name="Riley R."/>
            <person name="Ahrendt S."/>
            <person name="Nagy L.G."/>
            <person name="Grigoriev I.V."/>
            <person name="Martin F."/>
            <person name="Rosso M.N."/>
        </authorList>
    </citation>
    <scope>NUCLEOTIDE SEQUENCE [LARGE SCALE GENOMIC DNA]</scope>
    <source>
        <strain evidence="4 5">CIRM-BRFM 1785</strain>
    </source>
</reference>
<dbReference type="PROSITE" id="PS00105">
    <property type="entry name" value="AA_TRANSFER_CLASS_1"/>
    <property type="match status" value="1"/>
</dbReference>
<protein>
    <submittedName>
        <fullName evidence="4">Pyridoxal phosphate-dependent transferase</fullName>
    </submittedName>
</protein>
<comment type="caution">
    <text evidence="4">The sequence shown here is derived from an EMBL/GenBank/DDBJ whole genome shotgun (WGS) entry which is preliminary data.</text>
</comment>
<dbReference type="InterPro" id="IPR015422">
    <property type="entry name" value="PyrdxlP-dep_Trfase_small"/>
</dbReference>
<keyword evidence="4" id="KW-0808">Transferase</keyword>
<evidence type="ECO:0000256" key="1">
    <source>
        <dbReference type="ARBA" id="ARBA00007441"/>
    </source>
</evidence>
<evidence type="ECO:0000313" key="5">
    <source>
        <dbReference type="Proteomes" id="UP000814176"/>
    </source>
</evidence>
<dbReference type="GeneID" id="71998861"/>
<dbReference type="GO" id="GO:0016740">
    <property type="term" value="F:transferase activity"/>
    <property type="evidence" value="ECO:0007669"/>
    <property type="project" value="UniProtKB-KW"/>
</dbReference>
<dbReference type="PANTHER" id="PTHR43795">
    <property type="entry name" value="BIFUNCTIONAL ASPARTATE AMINOTRANSFERASE AND GLUTAMATE/ASPARTATE-PREPHENATE AMINOTRANSFERASE-RELATED"/>
    <property type="match status" value="1"/>
</dbReference>
<keyword evidence="2" id="KW-0663">Pyridoxal phosphate</keyword>
<dbReference type="PANTHER" id="PTHR43795:SF39">
    <property type="entry name" value="AMINOTRANSFERASE CLASS I_CLASSII DOMAIN-CONTAINING PROTEIN"/>
    <property type="match status" value="1"/>
</dbReference>
<dbReference type="CDD" id="cd00609">
    <property type="entry name" value="AAT_like"/>
    <property type="match status" value="1"/>
</dbReference>
<evidence type="ECO:0000259" key="3">
    <source>
        <dbReference type="Pfam" id="PF00155"/>
    </source>
</evidence>
<keyword evidence="5" id="KW-1185">Reference proteome</keyword>
<dbReference type="Gene3D" id="3.40.640.10">
    <property type="entry name" value="Type I PLP-dependent aspartate aminotransferase-like (Major domain)"/>
    <property type="match status" value="1"/>
</dbReference>
<dbReference type="SUPFAM" id="SSF53383">
    <property type="entry name" value="PLP-dependent transferases"/>
    <property type="match status" value="1"/>
</dbReference>
<evidence type="ECO:0000313" key="4">
    <source>
        <dbReference type="EMBL" id="KAH9830258.1"/>
    </source>
</evidence>
<dbReference type="Pfam" id="PF00155">
    <property type="entry name" value="Aminotran_1_2"/>
    <property type="match status" value="1"/>
</dbReference>
<dbReference type="PRINTS" id="PR00753">
    <property type="entry name" value="ACCSYNTHASE"/>
</dbReference>
<organism evidence="4 5">
    <name type="scientific">Rhodofomes roseus</name>
    <dbReference type="NCBI Taxonomy" id="34475"/>
    <lineage>
        <taxon>Eukaryota</taxon>
        <taxon>Fungi</taxon>
        <taxon>Dikarya</taxon>
        <taxon>Basidiomycota</taxon>
        <taxon>Agaricomycotina</taxon>
        <taxon>Agaricomycetes</taxon>
        <taxon>Polyporales</taxon>
        <taxon>Rhodofomes</taxon>
    </lineage>
</organism>
<dbReference type="InterPro" id="IPR050478">
    <property type="entry name" value="Ethylene_sulfur-biosynth"/>
</dbReference>
<name>A0ABQ8K0T1_9APHY</name>
<feature type="domain" description="Aminotransferase class I/classII large" evidence="3">
    <location>
        <begin position="53"/>
        <end position="383"/>
    </location>
</feature>
<dbReference type="InterPro" id="IPR015421">
    <property type="entry name" value="PyrdxlP-dep_Trfase_major"/>
</dbReference>
<comment type="similarity">
    <text evidence="1">Belongs to the class-I pyridoxal-phosphate-dependent aminotransferase family.</text>
</comment>
<dbReference type="EMBL" id="JADCUA010000032">
    <property type="protein sequence ID" value="KAH9830258.1"/>
    <property type="molecule type" value="Genomic_DNA"/>
</dbReference>
<gene>
    <name evidence="4" type="ORF">C8Q71DRAFT_370674</name>
</gene>
<sequence>MQQELSEYLENAFSLTDTDLTYGDGLTGSARLSGALSTFLNAYFRPHRPVLSDHLFIGAGVMSLLDQVVSVLADPGDGVLISVPYYPGFDPCITLHNGVVPVGAQVPLDKMLTLGELDYLEDALRAATRRGVSVKAVLLCNPHNPLARCYPREVVEAYCQFCERHGLHLLADEVFALSVFAPHGATPPPQPFYSVLALDADRLGVNPARLHVLYGMSKDFLANGLRAAVLVSQANPDVLQSLLPAAPFMVVASPTAVLWATLLEDKSFLTAFLAENSRRLFAAYERTAAWLAFHGIPHAPASAGHFLLADFRPVLVDVARYGAALTIHAGHTLEERERALATHLLARGVAVMPGTACHLTEGGWFRLTFALREEQMRVAFRRIEDALGWDNWQPRRSDIGPHL</sequence>
<dbReference type="RefSeq" id="XP_047773580.1">
    <property type="nucleotide sequence ID" value="XM_047918129.1"/>
</dbReference>
<dbReference type="InterPro" id="IPR004839">
    <property type="entry name" value="Aminotransferase_I/II_large"/>
</dbReference>